<feature type="compositionally biased region" description="Basic and acidic residues" evidence="12">
    <location>
        <begin position="1"/>
        <end position="11"/>
    </location>
</feature>
<accession>A0A9Q0LRC2</accession>
<reference evidence="14" key="1">
    <citation type="submission" date="2022-10" db="EMBL/GenBank/DDBJ databases">
        <title>Novel sulphate-reducing endosymbionts in the free-living metamonad Anaeramoeba.</title>
        <authorList>
            <person name="Jerlstrom-Hultqvist J."/>
            <person name="Cepicka I."/>
            <person name="Gallot-Lavallee L."/>
            <person name="Salas-Leiva D."/>
            <person name="Curtis B.A."/>
            <person name="Zahonova K."/>
            <person name="Pipaliya S."/>
            <person name="Dacks J."/>
            <person name="Roger A.J."/>
        </authorList>
    </citation>
    <scope>NUCLEOTIDE SEQUENCE</scope>
    <source>
        <strain evidence="14">BMAN</strain>
    </source>
</reference>
<proteinExistence type="inferred from homology"/>
<evidence type="ECO:0000313" key="14">
    <source>
        <dbReference type="EMBL" id="KAJ5075845.1"/>
    </source>
</evidence>
<evidence type="ECO:0000256" key="12">
    <source>
        <dbReference type="SAM" id="MobiDB-lite"/>
    </source>
</evidence>
<dbReference type="GO" id="GO:0016020">
    <property type="term" value="C:membrane"/>
    <property type="evidence" value="ECO:0007669"/>
    <property type="project" value="UniProtKB-SubCell"/>
</dbReference>
<evidence type="ECO:0000259" key="13">
    <source>
        <dbReference type="Pfam" id="PF01694"/>
    </source>
</evidence>
<sequence length="478" mass="54086">MTTIENDKGIDLKSVGVSEEVSTDLDLESSIKVDSRTQSKKAQKHKKHKHKKHHRHHGKRKHGKKNKSPAITKAEKNLSITPSKSALKKEGTRLTLTKSIRGTFGMLPKGEQQEHDKIWRNFSTFRRKSRPLLENQNTMALHFNAEDVEQPNNQIGADYNDGWKPPEFVSSDYEDGIDLEEKEPKGKKNIKNTHKSMRKLRTHQQPALYEEPEKGHKPIFIWLITLVDIVMMVYAIVKNHGFEQFQVNPWGGPSQQVLIDLGAKDAPKIRDGQWWRFITPLFLHVGVIHLLLNLTFQWKGGSQIEESVGTIRTFLIYFISGIGGNLLSAVFLPNLIQVGASGALFGLFAILFGDLFQNWKEIYEPKSTLLKMILAVLITLGAGLLPAVDNFAHVGGFIVGLLSGAIIMPYITFGTTRKILLLICIPLLGAYFAILFIFFYRDIDGNSWCSFCKYITCIPVKDWCDNIGPEKHTKTDIQ</sequence>
<comment type="similarity">
    <text evidence="3 11">Belongs to the peptidase S54 family.</text>
</comment>
<feature type="transmembrane region" description="Helical" evidence="11">
    <location>
        <begin position="368"/>
        <end position="388"/>
    </location>
</feature>
<comment type="catalytic activity">
    <reaction evidence="1 11">
        <text>Cleaves type-1 transmembrane domains using a catalytic dyad composed of serine and histidine that are contributed by different transmembrane domains.</text>
        <dbReference type="EC" id="3.4.21.105"/>
    </reaction>
</comment>
<evidence type="ECO:0000256" key="9">
    <source>
        <dbReference type="ARBA" id="ARBA00022989"/>
    </source>
</evidence>
<comment type="subcellular location">
    <subcellularLocation>
        <location evidence="2 11">Membrane</location>
        <topology evidence="2 11">Multi-pass membrane protein</topology>
    </subcellularLocation>
</comment>
<feature type="transmembrane region" description="Helical" evidence="11">
    <location>
        <begin position="419"/>
        <end position="440"/>
    </location>
</feature>
<dbReference type="InterPro" id="IPR002610">
    <property type="entry name" value="Peptidase_S54_rhomboid-like"/>
</dbReference>
<evidence type="ECO:0000256" key="3">
    <source>
        <dbReference type="ARBA" id="ARBA00009045"/>
    </source>
</evidence>
<gene>
    <name evidence="14" type="ORF">M0811_06707</name>
</gene>
<feature type="transmembrane region" description="Helical" evidence="11">
    <location>
        <begin position="314"/>
        <end position="332"/>
    </location>
</feature>
<dbReference type="InterPro" id="IPR035952">
    <property type="entry name" value="Rhomboid-like_sf"/>
</dbReference>
<keyword evidence="6 11" id="KW-0812">Transmembrane</keyword>
<evidence type="ECO:0000256" key="2">
    <source>
        <dbReference type="ARBA" id="ARBA00004141"/>
    </source>
</evidence>
<evidence type="ECO:0000256" key="10">
    <source>
        <dbReference type="ARBA" id="ARBA00023136"/>
    </source>
</evidence>
<keyword evidence="7 11" id="KW-0378">Hydrolase</keyword>
<keyword evidence="10 11" id="KW-0472">Membrane</keyword>
<dbReference type="PANTHER" id="PTHR22936:SF69">
    <property type="entry name" value="RHOMBOID-LIKE PROTEIN"/>
    <property type="match status" value="1"/>
</dbReference>
<feature type="region of interest" description="Disordered" evidence="12">
    <location>
        <begin position="1"/>
        <end position="90"/>
    </location>
</feature>
<evidence type="ECO:0000256" key="1">
    <source>
        <dbReference type="ARBA" id="ARBA00000156"/>
    </source>
</evidence>
<keyword evidence="9 11" id="KW-1133">Transmembrane helix</keyword>
<dbReference type="Pfam" id="PF01694">
    <property type="entry name" value="Rhomboid"/>
    <property type="match status" value="1"/>
</dbReference>
<comment type="function">
    <text evidence="11">Serine protease involved in intramembrane proteolysis.</text>
</comment>
<protein>
    <recommendedName>
        <fullName evidence="4">rhomboid protease</fullName>
        <ecNumber evidence="4">3.4.21.105</ecNumber>
    </recommendedName>
</protein>
<dbReference type="Gene3D" id="1.20.1540.10">
    <property type="entry name" value="Rhomboid-like"/>
    <property type="match status" value="1"/>
</dbReference>
<keyword evidence="8 11" id="KW-0720">Serine protease</keyword>
<feature type="transmembrane region" description="Helical" evidence="11">
    <location>
        <begin position="394"/>
        <end position="412"/>
    </location>
</feature>
<name>A0A9Q0LRC2_ANAIG</name>
<dbReference type="EC" id="3.4.21.105" evidence="4"/>
<feature type="transmembrane region" description="Helical" evidence="11">
    <location>
        <begin position="274"/>
        <end position="294"/>
    </location>
</feature>
<feature type="domain" description="Peptidase S54 rhomboid" evidence="13">
    <location>
        <begin position="272"/>
        <end position="408"/>
    </location>
</feature>
<evidence type="ECO:0000256" key="6">
    <source>
        <dbReference type="ARBA" id="ARBA00022692"/>
    </source>
</evidence>
<evidence type="ECO:0000313" key="15">
    <source>
        <dbReference type="Proteomes" id="UP001149090"/>
    </source>
</evidence>
<dbReference type="InterPro" id="IPR022764">
    <property type="entry name" value="Peptidase_S54_rhomboid_dom"/>
</dbReference>
<dbReference type="GO" id="GO:0006508">
    <property type="term" value="P:proteolysis"/>
    <property type="evidence" value="ECO:0007669"/>
    <property type="project" value="UniProtKB-KW"/>
</dbReference>
<organism evidence="14 15">
    <name type="scientific">Anaeramoeba ignava</name>
    <name type="common">Anaerobic marine amoeba</name>
    <dbReference type="NCBI Taxonomy" id="1746090"/>
    <lineage>
        <taxon>Eukaryota</taxon>
        <taxon>Metamonada</taxon>
        <taxon>Anaeramoebidae</taxon>
        <taxon>Anaeramoeba</taxon>
    </lineage>
</organism>
<comment type="caution">
    <text evidence="14">The sequence shown here is derived from an EMBL/GenBank/DDBJ whole genome shotgun (WGS) entry which is preliminary data.</text>
</comment>
<keyword evidence="15" id="KW-1185">Reference proteome</keyword>
<feature type="transmembrane region" description="Helical" evidence="11">
    <location>
        <begin position="338"/>
        <end position="356"/>
    </location>
</feature>
<feature type="transmembrane region" description="Helical" evidence="11">
    <location>
        <begin position="219"/>
        <end position="237"/>
    </location>
</feature>
<keyword evidence="5 11" id="KW-0645">Protease</keyword>
<evidence type="ECO:0000256" key="7">
    <source>
        <dbReference type="ARBA" id="ARBA00022801"/>
    </source>
</evidence>
<dbReference type="Proteomes" id="UP001149090">
    <property type="component" value="Unassembled WGS sequence"/>
</dbReference>
<dbReference type="EMBL" id="JAPDFW010000063">
    <property type="protein sequence ID" value="KAJ5075845.1"/>
    <property type="molecule type" value="Genomic_DNA"/>
</dbReference>
<dbReference type="OrthoDB" id="2146116at2759"/>
<evidence type="ECO:0000256" key="4">
    <source>
        <dbReference type="ARBA" id="ARBA00013039"/>
    </source>
</evidence>
<evidence type="ECO:0000256" key="5">
    <source>
        <dbReference type="ARBA" id="ARBA00022670"/>
    </source>
</evidence>
<evidence type="ECO:0000256" key="8">
    <source>
        <dbReference type="ARBA" id="ARBA00022825"/>
    </source>
</evidence>
<dbReference type="AlphaFoldDB" id="A0A9Q0LRC2"/>
<evidence type="ECO:0000256" key="11">
    <source>
        <dbReference type="RuleBase" id="RU362115"/>
    </source>
</evidence>
<dbReference type="SUPFAM" id="SSF144091">
    <property type="entry name" value="Rhomboid-like"/>
    <property type="match status" value="1"/>
</dbReference>
<dbReference type="GO" id="GO:0004252">
    <property type="term" value="F:serine-type endopeptidase activity"/>
    <property type="evidence" value="ECO:0007669"/>
    <property type="project" value="InterPro"/>
</dbReference>
<feature type="compositionally biased region" description="Basic residues" evidence="12">
    <location>
        <begin position="38"/>
        <end position="67"/>
    </location>
</feature>
<dbReference type="PANTHER" id="PTHR22936">
    <property type="entry name" value="RHOMBOID-RELATED"/>
    <property type="match status" value="1"/>
</dbReference>